<protein>
    <recommendedName>
        <fullName evidence="4">Peptidase inhibitor family I36</fullName>
    </recommendedName>
</protein>
<feature type="signal peptide" evidence="1">
    <location>
        <begin position="1"/>
        <end position="26"/>
    </location>
</feature>
<evidence type="ECO:0000313" key="3">
    <source>
        <dbReference type="Proteomes" id="UP001596104"/>
    </source>
</evidence>
<sequence>MRHCLLAWLCLLVVVLAAGWHGAASAHQAMSGWSYPYACCSDRDCAEISPDTVREGAGGYQVTVRPGSHPMWPKVRADPLVLAIPYRESKASPDGRFHLCIDGSGKLLCFFAAIGGS</sequence>
<evidence type="ECO:0008006" key="4">
    <source>
        <dbReference type="Google" id="ProtNLM"/>
    </source>
</evidence>
<keyword evidence="1" id="KW-0732">Signal</keyword>
<reference evidence="3" key="1">
    <citation type="journal article" date="2019" name="Int. J. Syst. Evol. Microbiol.">
        <title>The Global Catalogue of Microorganisms (GCM) 10K type strain sequencing project: providing services to taxonomists for standard genome sequencing and annotation.</title>
        <authorList>
            <consortium name="The Broad Institute Genomics Platform"/>
            <consortium name="The Broad Institute Genome Sequencing Center for Infectious Disease"/>
            <person name="Wu L."/>
            <person name="Ma J."/>
        </authorList>
    </citation>
    <scope>NUCLEOTIDE SEQUENCE [LARGE SCALE GENOMIC DNA]</scope>
    <source>
        <strain evidence="3">CGMCC 1.16326</strain>
    </source>
</reference>
<accession>A0ABW0H920</accession>
<evidence type="ECO:0000313" key="2">
    <source>
        <dbReference type="EMBL" id="MFC5393135.1"/>
    </source>
</evidence>
<dbReference type="RefSeq" id="WP_377008084.1">
    <property type="nucleotide sequence ID" value="NZ_JBHSLV010000019.1"/>
</dbReference>
<dbReference type="EMBL" id="JBHSLV010000019">
    <property type="protein sequence ID" value="MFC5393135.1"/>
    <property type="molecule type" value="Genomic_DNA"/>
</dbReference>
<gene>
    <name evidence="2" type="ORF">ACFPPC_10870</name>
</gene>
<feature type="chain" id="PRO_5047382243" description="Peptidase inhibitor family I36" evidence="1">
    <location>
        <begin position="27"/>
        <end position="117"/>
    </location>
</feature>
<evidence type="ECO:0000256" key="1">
    <source>
        <dbReference type="SAM" id="SignalP"/>
    </source>
</evidence>
<dbReference type="Proteomes" id="UP001596104">
    <property type="component" value="Unassembled WGS sequence"/>
</dbReference>
<organism evidence="2 3">
    <name type="scientific">Bosea vestrisii</name>
    <dbReference type="NCBI Taxonomy" id="151416"/>
    <lineage>
        <taxon>Bacteria</taxon>
        <taxon>Pseudomonadati</taxon>
        <taxon>Pseudomonadota</taxon>
        <taxon>Alphaproteobacteria</taxon>
        <taxon>Hyphomicrobiales</taxon>
        <taxon>Boseaceae</taxon>
        <taxon>Bosea</taxon>
    </lineage>
</organism>
<proteinExistence type="predicted"/>
<name>A0ABW0H920_9HYPH</name>
<keyword evidence="3" id="KW-1185">Reference proteome</keyword>
<comment type="caution">
    <text evidence="2">The sequence shown here is derived from an EMBL/GenBank/DDBJ whole genome shotgun (WGS) entry which is preliminary data.</text>
</comment>